<feature type="compositionally biased region" description="Basic and acidic residues" evidence="2">
    <location>
        <begin position="906"/>
        <end position="922"/>
    </location>
</feature>
<dbReference type="PROSITE" id="PS50157">
    <property type="entry name" value="ZINC_FINGER_C2H2_2"/>
    <property type="match status" value="1"/>
</dbReference>
<dbReference type="InParanoid" id="A0A5C3P9Y9"/>
<evidence type="ECO:0000313" key="4">
    <source>
        <dbReference type="EMBL" id="TFK82633.1"/>
    </source>
</evidence>
<evidence type="ECO:0000256" key="1">
    <source>
        <dbReference type="PROSITE-ProRule" id="PRU00042"/>
    </source>
</evidence>
<keyword evidence="1" id="KW-0862">Zinc</keyword>
<feature type="compositionally biased region" description="Polar residues" evidence="2">
    <location>
        <begin position="361"/>
        <end position="370"/>
    </location>
</feature>
<feature type="region of interest" description="Disordered" evidence="2">
    <location>
        <begin position="358"/>
        <end position="381"/>
    </location>
</feature>
<feature type="region of interest" description="Disordered" evidence="2">
    <location>
        <begin position="121"/>
        <end position="149"/>
    </location>
</feature>
<dbReference type="GO" id="GO:0008270">
    <property type="term" value="F:zinc ion binding"/>
    <property type="evidence" value="ECO:0007669"/>
    <property type="project" value="UniProtKB-KW"/>
</dbReference>
<feature type="region of interest" description="Disordered" evidence="2">
    <location>
        <begin position="878"/>
        <end position="937"/>
    </location>
</feature>
<dbReference type="InterPro" id="IPR013087">
    <property type="entry name" value="Znf_C2H2_type"/>
</dbReference>
<dbReference type="AlphaFoldDB" id="A0A5C3P9Y9"/>
<gene>
    <name evidence="4" type="ORF">K466DRAFT_603525</name>
</gene>
<dbReference type="Pfam" id="PF18759">
    <property type="entry name" value="Plavaka"/>
    <property type="match status" value="1"/>
</dbReference>
<dbReference type="STRING" id="1314778.A0A5C3P9Y9"/>
<dbReference type="Proteomes" id="UP000308197">
    <property type="component" value="Unassembled WGS sequence"/>
</dbReference>
<keyword evidence="5" id="KW-1185">Reference proteome</keyword>
<dbReference type="InterPro" id="IPR041078">
    <property type="entry name" value="Plavaka"/>
</dbReference>
<proteinExistence type="predicted"/>
<evidence type="ECO:0000256" key="2">
    <source>
        <dbReference type="SAM" id="MobiDB-lite"/>
    </source>
</evidence>
<feature type="region of interest" description="Disordered" evidence="2">
    <location>
        <begin position="39"/>
        <end position="66"/>
    </location>
</feature>
<protein>
    <recommendedName>
        <fullName evidence="3">C2H2-type domain-containing protein</fullName>
    </recommendedName>
</protein>
<feature type="compositionally biased region" description="Acidic residues" evidence="2">
    <location>
        <begin position="925"/>
        <end position="935"/>
    </location>
</feature>
<feature type="compositionally biased region" description="Pro residues" evidence="2">
    <location>
        <begin position="127"/>
        <end position="143"/>
    </location>
</feature>
<accession>A0A5C3P9Y9</accession>
<name>A0A5C3P9Y9_9APHY</name>
<sequence length="989" mass="112543">MVGPSNIKPYSCPFCPEGFNTANALGTHKRSCKNRAAAHAQSYSKRKAGAEELAEGSKRAKPDDEDIEENVQMADELPAAPLAPSPPAHLSRSGRRIKVPIARWTDVQPSSMAGLPSQITNAFPARLPSPPPPPPPDVAPPSPVAASSSNEAVWELPQDQFGVFRRYPMPQLPRRDPEERLTAVELCAAVELAQEERPDPAEYPSIRWLARSVASELPKNPHEPFETVSSYVLCNWWYNSARTKSLQDLQKLATDLRTPGFSLDDLETFNARREMKRLDNYKKQTGIFSEAAGWHETTLHLPTPYPGEKFASEADTPQFPVKGLQFRRLLEVIIAEIQDPRFAEKRHWFPHERYWNPPSAPSSSDSTQAHPASPPPPPEPIRIVTDTFNTEEMLKVQEEIRNMPRDPDDASDVEYCAVPLLLYSDSTRLANFGSASLWPVYLYIGNISKYLRSTPSSFAAQHVAYIPKLPDDIQDFYEKQYGGAAPAETLRWLKCELMQKVWEHLLNDEEFKEAYRHGTLVECADGIIRRLFPRFCTYAADYPEKVLLAAMRHLAQCPCPRCLIKMKQIHEAGTRVDYQRRAHKREDTRPWQLTINRVRRWIFEGKNMASKPVKAPLKERSQFPIQSAFSKFLTEHGKDFYELFTPDLMHEFELGVWKGIFNHLLRLLVAQGNGAVQRFNERMRNMPTFGRGKIRKFWHNVSRQNQLAARDYEDFLQTIMPAFEGLLNKKNCDIVADLLFELANWHALAKLRLHTPHDYITVELTRESEARGRRTAALRAKKAGGQAATAAPLRPEPKTVEFRVHHTYKYHCLADYPMSIELHGPTDNTTTQIGECEHIVVKIFYDRTNKNESEKQIAAHQKRRGLLHGISDALQRAEEVKKSNEEELDQERQANKSADQGTRGPDAVEREVRDKGKGRANPDIEVSDSDSDEDQAPFPAMYARYTMGQSRRHRVDMYNWLADNDDDPACEVCSLVMQGPVAEPVNNCN</sequence>
<feature type="compositionally biased region" description="Basic and acidic residues" evidence="2">
    <location>
        <begin position="878"/>
        <end position="894"/>
    </location>
</feature>
<organism evidence="4 5">
    <name type="scientific">Polyporus arcularius HHB13444</name>
    <dbReference type="NCBI Taxonomy" id="1314778"/>
    <lineage>
        <taxon>Eukaryota</taxon>
        <taxon>Fungi</taxon>
        <taxon>Dikarya</taxon>
        <taxon>Basidiomycota</taxon>
        <taxon>Agaricomycotina</taxon>
        <taxon>Agaricomycetes</taxon>
        <taxon>Polyporales</taxon>
        <taxon>Polyporaceae</taxon>
        <taxon>Polyporus</taxon>
    </lineage>
</organism>
<evidence type="ECO:0000259" key="3">
    <source>
        <dbReference type="PROSITE" id="PS50157"/>
    </source>
</evidence>
<reference evidence="4 5" key="1">
    <citation type="journal article" date="2019" name="Nat. Ecol. Evol.">
        <title>Megaphylogeny resolves global patterns of mushroom evolution.</title>
        <authorList>
            <person name="Varga T."/>
            <person name="Krizsan K."/>
            <person name="Foldi C."/>
            <person name="Dima B."/>
            <person name="Sanchez-Garcia M."/>
            <person name="Sanchez-Ramirez S."/>
            <person name="Szollosi G.J."/>
            <person name="Szarkandi J.G."/>
            <person name="Papp V."/>
            <person name="Albert L."/>
            <person name="Andreopoulos W."/>
            <person name="Angelini C."/>
            <person name="Antonin V."/>
            <person name="Barry K.W."/>
            <person name="Bougher N.L."/>
            <person name="Buchanan P."/>
            <person name="Buyck B."/>
            <person name="Bense V."/>
            <person name="Catcheside P."/>
            <person name="Chovatia M."/>
            <person name="Cooper J."/>
            <person name="Damon W."/>
            <person name="Desjardin D."/>
            <person name="Finy P."/>
            <person name="Geml J."/>
            <person name="Haridas S."/>
            <person name="Hughes K."/>
            <person name="Justo A."/>
            <person name="Karasinski D."/>
            <person name="Kautmanova I."/>
            <person name="Kiss B."/>
            <person name="Kocsube S."/>
            <person name="Kotiranta H."/>
            <person name="LaButti K.M."/>
            <person name="Lechner B.E."/>
            <person name="Liimatainen K."/>
            <person name="Lipzen A."/>
            <person name="Lukacs Z."/>
            <person name="Mihaltcheva S."/>
            <person name="Morgado L.N."/>
            <person name="Niskanen T."/>
            <person name="Noordeloos M.E."/>
            <person name="Ohm R.A."/>
            <person name="Ortiz-Santana B."/>
            <person name="Ovrebo C."/>
            <person name="Racz N."/>
            <person name="Riley R."/>
            <person name="Savchenko A."/>
            <person name="Shiryaev A."/>
            <person name="Soop K."/>
            <person name="Spirin V."/>
            <person name="Szebenyi C."/>
            <person name="Tomsovsky M."/>
            <person name="Tulloss R.E."/>
            <person name="Uehling J."/>
            <person name="Grigoriev I.V."/>
            <person name="Vagvolgyi C."/>
            <person name="Papp T."/>
            <person name="Martin F.M."/>
            <person name="Miettinen O."/>
            <person name="Hibbett D.S."/>
            <person name="Nagy L.G."/>
        </authorList>
    </citation>
    <scope>NUCLEOTIDE SEQUENCE [LARGE SCALE GENOMIC DNA]</scope>
    <source>
        <strain evidence="4 5">HHB13444</strain>
    </source>
</reference>
<keyword evidence="1" id="KW-0863">Zinc-finger</keyword>
<dbReference type="EMBL" id="ML211465">
    <property type="protein sequence ID" value="TFK82633.1"/>
    <property type="molecule type" value="Genomic_DNA"/>
</dbReference>
<keyword evidence="1" id="KW-0479">Metal-binding</keyword>
<feature type="domain" description="C2H2-type" evidence="3">
    <location>
        <begin position="10"/>
        <end position="44"/>
    </location>
</feature>
<evidence type="ECO:0000313" key="5">
    <source>
        <dbReference type="Proteomes" id="UP000308197"/>
    </source>
</evidence>